<dbReference type="InterPro" id="IPR018669">
    <property type="entry name" value="Toxin_HigB"/>
</dbReference>
<dbReference type="AlphaFoldDB" id="A0A1Z4V962"/>
<sequence>MRVISKKILRDFWEKHSLAESGLLLWYQRISDSQLEKFNDVRQIFPSADLVGNFTVFNIKGNHYRLITYIDYEYQLLFIRAVLTHAEYDKENWKNDEWFKNS</sequence>
<reference evidence="1 2" key="1">
    <citation type="submission" date="2017-06" db="EMBL/GenBank/DDBJ databases">
        <title>Genome sequencing of cyanobaciteial culture collection at National Institute for Environmental Studies (NIES).</title>
        <authorList>
            <person name="Hirose Y."/>
            <person name="Shimura Y."/>
            <person name="Fujisawa T."/>
            <person name="Nakamura Y."/>
            <person name="Kawachi M."/>
        </authorList>
    </citation>
    <scope>NUCLEOTIDE SEQUENCE [LARGE SCALE GENOMIC DNA]</scope>
    <source>
        <strain evidence="1 2">NIES-806</strain>
    </source>
</reference>
<evidence type="ECO:0000313" key="1">
    <source>
        <dbReference type="EMBL" id="BAZ87923.1"/>
    </source>
</evidence>
<protein>
    <recommendedName>
        <fullName evidence="3">Type II toxin-antitoxin system HigB family toxin</fullName>
    </recommendedName>
</protein>
<dbReference type="Proteomes" id="UP000218702">
    <property type="component" value="Chromosome"/>
</dbReference>
<evidence type="ECO:0000313" key="2">
    <source>
        <dbReference type="Proteomes" id="UP000218702"/>
    </source>
</evidence>
<accession>A0A1Z4V962</accession>
<organism evidence="1 2">
    <name type="scientific">Dolichospermum compactum NIES-806</name>
    <dbReference type="NCBI Taxonomy" id="1973481"/>
    <lineage>
        <taxon>Bacteria</taxon>
        <taxon>Bacillati</taxon>
        <taxon>Cyanobacteriota</taxon>
        <taxon>Cyanophyceae</taxon>
        <taxon>Nostocales</taxon>
        <taxon>Aphanizomenonaceae</taxon>
        <taxon>Dolichospermum</taxon>
        <taxon>Dolichospermum compactum</taxon>
    </lineage>
</organism>
<dbReference type="OrthoDB" id="9799912at2"/>
<dbReference type="GO" id="GO:0004519">
    <property type="term" value="F:endonuclease activity"/>
    <property type="evidence" value="ECO:0007669"/>
    <property type="project" value="InterPro"/>
</dbReference>
<dbReference type="Pfam" id="PF09907">
    <property type="entry name" value="HigB_toxin"/>
    <property type="match status" value="1"/>
</dbReference>
<dbReference type="GO" id="GO:0003723">
    <property type="term" value="F:RNA binding"/>
    <property type="evidence" value="ECO:0007669"/>
    <property type="project" value="InterPro"/>
</dbReference>
<proteinExistence type="predicted"/>
<dbReference type="EMBL" id="AP018316">
    <property type="protein sequence ID" value="BAZ87923.1"/>
    <property type="molecule type" value="Genomic_DNA"/>
</dbReference>
<dbReference type="GO" id="GO:0110001">
    <property type="term" value="C:toxin-antitoxin complex"/>
    <property type="evidence" value="ECO:0007669"/>
    <property type="project" value="InterPro"/>
</dbReference>
<name>A0A1Z4V962_9CYAN</name>
<keyword evidence="2" id="KW-1185">Reference proteome</keyword>
<evidence type="ECO:0008006" key="3">
    <source>
        <dbReference type="Google" id="ProtNLM"/>
    </source>
</evidence>
<gene>
    <name evidence="1" type="ORF">NIES806_41550</name>
</gene>
<dbReference type="RefSeq" id="WP_053538135.1">
    <property type="nucleotide sequence ID" value="NZ_AP018316.1"/>
</dbReference>
<dbReference type="KEGG" id="dcm:NIES806_41550"/>